<dbReference type="Proteomes" id="UP000193689">
    <property type="component" value="Unassembled WGS sequence"/>
</dbReference>
<dbReference type="RefSeq" id="XP_040712128.1">
    <property type="nucleotide sequence ID" value="XM_040858715.1"/>
</dbReference>
<dbReference type="AlphaFoldDB" id="A0A1Y2DK62"/>
<evidence type="ECO:0000313" key="2">
    <source>
        <dbReference type="Proteomes" id="UP000193689"/>
    </source>
</evidence>
<sequence length="135" mass="14353">MSPTRYATLITLESSLRQNENTIAFFALAHPLGRGIGEPGQPANMPPKPGLAYLFTANLTISPATPIGATPTGNMTVLTFGRVNGSLLPPRWFASFYGQKPPGAVISGIGNPSIDGLGVFHQDKQRGGHFRAAHW</sequence>
<protein>
    <submittedName>
        <fullName evidence="1">Uncharacterized protein</fullName>
    </submittedName>
</protein>
<dbReference type="GeneID" id="63774927"/>
<dbReference type="InParanoid" id="A0A1Y2DK62"/>
<gene>
    <name evidence="1" type="ORF">BCR38DRAFT_412564</name>
</gene>
<organism evidence="1 2">
    <name type="scientific">Pseudomassariella vexata</name>
    <dbReference type="NCBI Taxonomy" id="1141098"/>
    <lineage>
        <taxon>Eukaryota</taxon>
        <taxon>Fungi</taxon>
        <taxon>Dikarya</taxon>
        <taxon>Ascomycota</taxon>
        <taxon>Pezizomycotina</taxon>
        <taxon>Sordariomycetes</taxon>
        <taxon>Xylariomycetidae</taxon>
        <taxon>Amphisphaeriales</taxon>
        <taxon>Pseudomassariaceae</taxon>
        <taxon>Pseudomassariella</taxon>
    </lineage>
</organism>
<dbReference type="OrthoDB" id="2544694at2759"/>
<reference evidence="1 2" key="1">
    <citation type="submission" date="2016-07" db="EMBL/GenBank/DDBJ databases">
        <title>Pervasive Adenine N6-methylation of Active Genes in Fungi.</title>
        <authorList>
            <consortium name="DOE Joint Genome Institute"/>
            <person name="Mondo S.J."/>
            <person name="Dannebaum R.O."/>
            <person name="Kuo R.C."/>
            <person name="Labutti K."/>
            <person name="Haridas S."/>
            <person name="Kuo A."/>
            <person name="Salamov A."/>
            <person name="Ahrendt S.R."/>
            <person name="Lipzen A."/>
            <person name="Sullivan W."/>
            <person name="Andreopoulos W.B."/>
            <person name="Clum A."/>
            <person name="Lindquist E."/>
            <person name="Daum C."/>
            <person name="Ramamoorthy G.K."/>
            <person name="Gryganskyi A."/>
            <person name="Culley D."/>
            <person name="Magnuson J.K."/>
            <person name="James T.Y."/>
            <person name="O'Malley M.A."/>
            <person name="Stajich J.E."/>
            <person name="Spatafora J.W."/>
            <person name="Visel A."/>
            <person name="Grigoriev I.V."/>
        </authorList>
    </citation>
    <scope>NUCLEOTIDE SEQUENCE [LARGE SCALE GENOMIC DNA]</scope>
    <source>
        <strain evidence="1 2">CBS 129021</strain>
    </source>
</reference>
<evidence type="ECO:0000313" key="1">
    <source>
        <dbReference type="EMBL" id="ORY59554.1"/>
    </source>
</evidence>
<dbReference type="EMBL" id="MCFJ01000013">
    <property type="protein sequence ID" value="ORY59554.1"/>
    <property type="molecule type" value="Genomic_DNA"/>
</dbReference>
<comment type="caution">
    <text evidence="1">The sequence shown here is derived from an EMBL/GenBank/DDBJ whole genome shotgun (WGS) entry which is preliminary data.</text>
</comment>
<proteinExistence type="predicted"/>
<name>A0A1Y2DK62_9PEZI</name>
<keyword evidence="2" id="KW-1185">Reference proteome</keyword>
<accession>A0A1Y2DK62</accession>